<evidence type="ECO:0000256" key="1">
    <source>
        <dbReference type="PIRSR" id="PIRSR005962-1"/>
    </source>
</evidence>
<gene>
    <name evidence="3" type="ORF">Ani05nite_15330</name>
</gene>
<dbReference type="GO" id="GO:0016787">
    <property type="term" value="F:hydrolase activity"/>
    <property type="evidence" value="ECO:0007669"/>
    <property type="project" value="InterPro"/>
</dbReference>
<dbReference type="RefSeq" id="WP_203766331.1">
    <property type="nucleotide sequence ID" value="NZ_BOMQ01000018.1"/>
</dbReference>
<protein>
    <submittedName>
        <fullName evidence="3">Peptidase</fullName>
    </submittedName>
</protein>
<comment type="cofactor">
    <cofactor evidence="1">
        <name>Mn(2+)</name>
        <dbReference type="ChEBI" id="CHEBI:29035"/>
    </cofactor>
    <text evidence="1">The Mn(2+) ion enhances activity.</text>
</comment>
<dbReference type="Gene3D" id="3.40.630.10">
    <property type="entry name" value="Zn peptidases"/>
    <property type="match status" value="1"/>
</dbReference>
<dbReference type="Pfam" id="PF07687">
    <property type="entry name" value="M20_dimer"/>
    <property type="match status" value="1"/>
</dbReference>
<dbReference type="SUPFAM" id="SSF53187">
    <property type="entry name" value="Zn-dependent exopeptidases"/>
    <property type="match status" value="1"/>
</dbReference>
<dbReference type="InterPro" id="IPR036264">
    <property type="entry name" value="Bact_exopeptidase_dim_dom"/>
</dbReference>
<keyword evidence="1" id="KW-0464">Manganese</keyword>
<accession>A0A919JBM5</accession>
<dbReference type="InterPro" id="IPR002933">
    <property type="entry name" value="Peptidase_M20"/>
</dbReference>
<dbReference type="Proteomes" id="UP000647172">
    <property type="component" value="Unassembled WGS sequence"/>
</dbReference>
<dbReference type="InterPro" id="IPR011650">
    <property type="entry name" value="Peptidase_M20_dimer"/>
</dbReference>
<dbReference type="SUPFAM" id="SSF55031">
    <property type="entry name" value="Bacterial exopeptidase dimerisation domain"/>
    <property type="match status" value="1"/>
</dbReference>
<sequence>MSAVTGIDDTRAWREELYRHLHAHPELSSHEVGTAAEIARRLEEFGYDVQHIGGGVVGVLTNGGGRTVLVRADIDALPVTELTALPYASKVTAVDESGATVGVSHACGHDVHITCLLGAAALLSGDRAAWRGTFIALFQPAEETAAGAQAMLDDGLTSRIPRPDVAFAQHVLTHEAGVLGCRPGPVLSAGDSIRITVFGQGSHGAMPHLGVDPVVLAAAVVLRLQTIVARETAPGEFAVVTVGSSVAGTKSNIIPDRAVLLVNVRTYDTEVRRRVLDSIERIVRAECAASGSPEPPTFDYYDQFPLTDNDPEVTAEVTAAFRAHFGDARVVPLDRITASEDFSRIPAAFGTPYCYWGVGGSAPGQPTYPNHSPHFAPALRPTLDAGTEAIVVATRAYLGPDAREVSRG</sequence>
<feature type="binding site" evidence="1">
    <location>
        <position position="109"/>
    </location>
    <ligand>
        <name>Mn(2+)</name>
        <dbReference type="ChEBI" id="CHEBI:29035"/>
        <label>2</label>
    </ligand>
</feature>
<evidence type="ECO:0000313" key="3">
    <source>
        <dbReference type="EMBL" id="GIE47999.1"/>
    </source>
</evidence>
<feature type="binding site" evidence="1">
    <location>
        <position position="143"/>
    </location>
    <ligand>
        <name>Mn(2+)</name>
        <dbReference type="ChEBI" id="CHEBI:29035"/>
        <label>2</label>
    </ligand>
</feature>
<dbReference type="PANTHER" id="PTHR11014">
    <property type="entry name" value="PEPTIDASE M20 FAMILY MEMBER"/>
    <property type="match status" value="1"/>
</dbReference>
<dbReference type="Gene3D" id="3.30.70.360">
    <property type="match status" value="1"/>
</dbReference>
<dbReference type="Pfam" id="PF01546">
    <property type="entry name" value="Peptidase_M20"/>
    <property type="match status" value="1"/>
</dbReference>
<feature type="binding site" evidence="1">
    <location>
        <position position="107"/>
    </location>
    <ligand>
        <name>Mn(2+)</name>
        <dbReference type="ChEBI" id="CHEBI:29035"/>
        <label>2</label>
    </ligand>
</feature>
<dbReference type="NCBIfam" id="TIGR01891">
    <property type="entry name" value="amidohydrolases"/>
    <property type="match status" value="1"/>
</dbReference>
<proteinExistence type="predicted"/>
<keyword evidence="1" id="KW-0479">Metal-binding</keyword>
<keyword evidence="4" id="KW-1185">Reference proteome</keyword>
<comment type="caution">
    <text evidence="3">The sequence shown here is derived from an EMBL/GenBank/DDBJ whole genome shotgun (WGS) entry which is preliminary data.</text>
</comment>
<dbReference type="InterPro" id="IPR017439">
    <property type="entry name" value="Amidohydrolase"/>
</dbReference>
<evidence type="ECO:0000259" key="2">
    <source>
        <dbReference type="Pfam" id="PF07687"/>
    </source>
</evidence>
<evidence type="ECO:0000313" key="4">
    <source>
        <dbReference type="Proteomes" id="UP000647172"/>
    </source>
</evidence>
<feature type="binding site" evidence="1">
    <location>
        <position position="170"/>
    </location>
    <ligand>
        <name>Mn(2+)</name>
        <dbReference type="ChEBI" id="CHEBI:29035"/>
        <label>2</label>
    </ligand>
</feature>
<name>A0A919JBM5_9ACTN</name>
<dbReference type="AlphaFoldDB" id="A0A919JBM5"/>
<dbReference type="GO" id="GO:0046872">
    <property type="term" value="F:metal ion binding"/>
    <property type="evidence" value="ECO:0007669"/>
    <property type="project" value="UniProtKB-KW"/>
</dbReference>
<feature type="binding site" evidence="1">
    <location>
        <position position="371"/>
    </location>
    <ligand>
        <name>Mn(2+)</name>
        <dbReference type="ChEBI" id="CHEBI:29035"/>
        <label>2</label>
    </ligand>
</feature>
<organism evidence="3 4">
    <name type="scientific">Actinoplanes nipponensis</name>
    <dbReference type="NCBI Taxonomy" id="135950"/>
    <lineage>
        <taxon>Bacteria</taxon>
        <taxon>Bacillati</taxon>
        <taxon>Actinomycetota</taxon>
        <taxon>Actinomycetes</taxon>
        <taxon>Micromonosporales</taxon>
        <taxon>Micromonosporaceae</taxon>
        <taxon>Actinoplanes</taxon>
    </lineage>
</organism>
<feature type="domain" description="Peptidase M20 dimerisation" evidence="2">
    <location>
        <begin position="192"/>
        <end position="287"/>
    </location>
</feature>
<dbReference type="PANTHER" id="PTHR11014:SF63">
    <property type="entry name" value="METALLOPEPTIDASE, PUTATIVE (AFU_ORTHOLOGUE AFUA_6G09600)-RELATED"/>
    <property type="match status" value="1"/>
</dbReference>
<dbReference type="EMBL" id="BOMQ01000018">
    <property type="protein sequence ID" value="GIE47999.1"/>
    <property type="molecule type" value="Genomic_DNA"/>
</dbReference>
<reference evidence="3" key="1">
    <citation type="submission" date="2021-01" db="EMBL/GenBank/DDBJ databases">
        <title>Whole genome shotgun sequence of Actinoplanes nipponensis NBRC 14063.</title>
        <authorList>
            <person name="Komaki H."/>
            <person name="Tamura T."/>
        </authorList>
    </citation>
    <scope>NUCLEOTIDE SEQUENCE</scope>
    <source>
        <strain evidence="3">NBRC 14063</strain>
    </source>
</reference>
<dbReference type="PIRSF" id="PIRSF005962">
    <property type="entry name" value="Pept_M20D_amidohydro"/>
    <property type="match status" value="1"/>
</dbReference>